<dbReference type="NCBIfam" id="TIGR00254">
    <property type="entry name" value="GGDEF"/>
    <property type="match status" value="1"/>
</dbReference>
<dbReference type="Proteomes" id="UP000838324">
    <property type="component" value="Unassembled WGS sequence"/>
</dbReference>
<dbReference type="InterPro" id="IPR037522">
    <property type="entry name" value="HD_GYP_dom"/>
</dbReference>
<keyword evidence="1" id="KW-0812">Transmembrane</keyword>
<feature type="domain" description="GGDEF" evidence="2">
    <location>
        <begin position="272"/>
        <end position="408"/>
    </location>
</feature>
<name>A0ABN8GRE4_9BACL</name>
<organism evidence="4 5">
    <name type="scientific">Paenibacillus auburnensis</name>
    <dbReference type="NCBI Taxonomy" id="2905649"/>
    <lineage>
        <taxon>Bacteria</taxon>
        <taxon>Bacillati</taxon>
        <taxon>Bacillota</taxon>
        <taxon>Bacilli</taxon>
        <taxon>Bacillales</taxon>
        <taxon>Paenibacillaceae</taxon>
        <taxon>Paenibacillus</taxon>
    </lineage>
</organism>
<dbReference type="InterPro" id="IPR029787">
    <property type="entry name" value="Nucleotide_cyclase"/>
</dbReference>
<dbReference type="CDD" id="cd01949">
    <property type="entry name" value="GGDEF"/>
    <property type="match status" value="1"/>
</dbReference>
<keyword evidence="1" id="KW-0472">Membrane</keyword>
<dbReference type="SUPFAM" id="SSF109604">
    <property type="entry name" value="HD-domain/PDEase-like"/>
    <property type="match status" value="1"/>
</dbReference>
<evidence type="ECO:0000313" key="4">
    <source>
        <dbReference type="EMBL" id="CAH1213550.1"/>
    </source>
</evidence>
<proteinExistence type="predicted"/>
<feature type="domain" description="HD-GYP" evidence="3">
    <location>
        <begin position="417"/>
        <end position="612"/>
    </location>
</feature>
<dbReference type="Pfam" id="PF00990">
    <property type="entry name" value="GGDEF"/>
    <property type="match status" value="1"/>
</dbReference>
<feature type="transmembrane region" description="Helical" evidence="1">
    <location>
        <begin position="147"/>
        <end position="172"/>
    </location>
</feature>
<evidence type="ECO:0000256" key="1">
    <source>
        <dbReference type="SAM" id="Phobius"/>
    </source>
</evidence>
<evidence type="ECO:0000313" key="5">
    <source>
        <dbReference type="Proteomes" id="UP000838324"/>
    </source>
</evidence>
<accession>A0ABN8GRE4</accession>
<dbReference type="PROSITE" id="PS50887">
    <property type="entry name" value="GGDEF"/>
    <property type="match status" value="1"/>
</dbReference>
<gene>
    <name evidence="4" type="ORF">PAECIP111892_03869</name>
</gene>
<dbReference type="PANTHER" id="PTHR43155">
    <property type="entry name" value="CYCLIC DI-GMP PHOSPHODIESTERASE PA4108-RELATED"/>
    <property type="match status" value="1"/>
</dbReference>
<dbReference type="Pfam" id="PF13487">
    <property type="entry name" value="HD_5"/>
    <property type="match status" value="1"/>
</dbReference>
<reference evidence="4" key="1">
    <citation type="submission" date="2022-01" db="EMBL/GenBank/DDBJ databases">
        <authorList>
            <person name="Criscuolo A."/>
        </authorList>
    </citation>
    <scope>NUCLEOTIDE SEQUENCE</scope>
    <source>
        <strain evidence="4">CIP111892</strain>
    </source>
</reference>
<dbReference type="Gene3D" id="3.30.70.270">
    <property type="match status" value="1"/>
</dbReference>
<dbReference type="InterPro" id="IPR043128">
    <property type="entry name" value="Rev_trsase/Diguanyl_cyclase"/>
</dbReference>
<dbReference type="Gene3D" id="1.10.3210.10">
    <property type="entry name" value="Hypothetical protein af1432"/>
    <property type="match status" value="1"/>
</dbReference>
<dbReference type="CDD" id="cd00077">
    <property type="entry name" value="HDc"/>
    <property type="match status" value="1"/>
</dbReference>
<feature type="transmembrane region" description="Helical" evidence="1">
    <location>
        <begin position="14"/>
        <end position="32"/>
    </location>
</feature>
<protein>
    <recommendedName>
        <fullName evidence="6">HD family phosphohydrolase</fullName>
    </recommendedName>
</protein>
<evidence type="ECO:0008006" key="6">
    <source>
        <dbReference type="Google" id="ProtNLM"/>
    </source>
</evidence>
<dbReference type="InterPro" id="IPR000160">
    <property type="entry name" value="GGDEF_dom"/>
</dbReference>
<keyword evidence="5" id="KW-1185">Reference proteome</keyword>
<feature type="transmembrane region" description="Helical" evidence="1">
    <location>
        <begin position="184"/>
        <end position="205"/>
    </location>
</feature>
<sequence>MSKLKSHAATLDSGHMYALSICLIGMSLFSYTNRFEFIHYETSTWVWIYAMTGACLILNFFMIQLPPEGNELSMDSSVYLACIFTFGTSFALTVLLMNCLFFSIIDRKTSWWKHLTNFSIYCIMIAATSALFQYLGGSPGALVNTQLFMYLTVLTVYFAANTLLVGLYYYILYRGTLFETIKDIIKDSVFVFLCTLALSLVLTVLVYHNQILGLMLFMCLAVLLSQSFKKLFAMYRSIEDRANTDQRTGLYNHSYFEEVLEQEIQKSRSSGAPLSLAMIDLDDFKKYNDHFGHLQGDKLISFVGEMLKTESQKSGTVAARYGGEEFTLLMPGYDSLQARDYIDQLRKKLNNSSFHGVEIFPLGCLAFSAGIAACSLDIHDKSQLVDQADQALYYSKRQGKNTVHTYGMHSPLEQELDFSQDVRDIEQQLNLFMYKDMETFRHSKRVFRYAMDISELLDIDPISKRNFTLGALIHDIGKLEIPWNILNKKDKLAPEEWEMVKWHVTWGKKMALTNDKFKELAPYIELHHERYDGKGYPYGFKGEEIPRLCRMLTIIDSFDAMTTERPYQPTKSFEEAIIELRACAGSQFDPELTEFFIEYIETREHRTGDTAV</sequence>
<dbReference type="SUPFAM" id="SSF55073">
    <property type="entry name" value="Nucleotide cyclase"/>
    <property type="match status" value="1"/>
</dbReference>
<feature type="transmembrane region" description="Helical" evidence="1">
    <location>
        <begin position="77"/>
        <end position="103"/>
    </location>
</feature>
<evidence type="ECO:0000259" key="3">
    <source>
        <dbReference type="PROSITE" id="PS51832"/>
    </source>
</evidence>
<evidence type="ECO:0000259" key="2">
    <source>
        <dbReference type="PROSITE" id="PS50887"/>
    </source>
</evidence>
<dbReference type="PROSITE" id="PS51832">
    <property type="entry name" value="HD_GYP"/>
    <property type="match status" value="1"/>
</dbReference>
<feature type="transmembrane region" description="Helical" evidence="1">
    <location>
        <begin position="115"/>
        <end position="135"/>
    </location>
</feature>
<dbReference type="PANTHER" id="PTHR43155:SF2">
    <property type="entry name" value="CYCLIC DI-GMP PHOSPHODIESTERASE PA4108"/>
    <property type="match status" value="1"/>
</dbReference>
<dbReference type="RefSeq" id="WP_236335655.1">
    <property type="nucleotide sequence ID" value="NZ_CAKMMG010000006.1"/>
</dbReference>
<feature type="transmembrane region" description="Helical" evidence="1">
    <location>
        <begin position="44"/>
        <end position="65"/>
    </location>
</feature>
<comment type="caution">
    <text evidence="4">The sequence shown here is derived from an EMBL/GenBank/DDBJ whole genome shotgun (WGS) entry which is preliminary data.</text>
</comment>
<keyword evidence="1" id="KW-1133">Transmembrane helix</keyword>
<dbReference type="InterPro" id="IPR003607">
    <property type="entry name" value="HD/PDEase_dom"/>
</dbReference>
<dbReference type="EMBL" id="CAKMMG010000006">
    <property type="protein sequence ID" value="CAH1213550.1"/>
    <property type="molecule type" value="Genomic_DNA"/>
</dbReference>
<dbReference type="SMART" id="SM00471">
    <property type="entry name" value="HDc"/>
    <property type="match status" value="1"/>
</dbReference>
<dbReference type="SMART" id="SM00267">
    <property type="entry name" value="GGDEF"/>
    <property type="match status" value="1"/>
</dbReference>